<proteinExistence type="inferred from homology"/>
<dbReference type="InterPro" id="IPR024759">
    <property type="entry name" value="UvrB_YAD/RRR_dom"/>
</dbReference>
<organism evidence="7 8">
    <name type="scientific">Candidatus Komeilibacteria bacterium CG10_big_fil_rev_8_21_14_0_10_41_13</name>
    <dbReference type="NCBI Taxonomy" id="1974476"/>
    <lineage>
        <taxon>Bacteria</taxon>
        <taxon>Candidatus Komeiliibacteriota</taxon>
    </lineage>
</organism>
<dbReference type="EMBL" id="PFBO01000123">
    <property type="protein sequence ID" value="PIT90217.1"/>
    <property type="molecule type" value="Genomic_DNA"/>
</dbReference>
<evidence type="ECO:0000313" key="8">
    <source>
        <dbReference type="Proteomes" id="UP000230543"/>
    </source>
</evidence>
<dbReference type="GO" id="GO:0016887">
    <property type="term" value="F:ATP hydrolysis activity"/>
    <property type="evidence" value="ECO:0007669"/>
    <property type="project" value="InterPro"/>
</dbReference>
<evidence type="ECO:0000256" key="4">
    <source>
        <dbReference type="SAM" id="Coils"/>
    </source>
</evidence>
<dbReference type="PANTHER" id="PTHR24029">
    <property type="entry name" value="UVRABC SYSTEM PROTEIN B"/>
    <property type="match status" value="1"/>
</dbReference>
<evidence type="ECO:0000256" key="1">
    <source>
        <dbReference type="ARBA" id="ARBA00008533"/>
    </source>
</evidence>
<dbReference type="Pfam" id="PF00271">
    <property type="entry name" value="Helicase_C"/>
    <property type="match status" value="1"/>
</dbReference>
<feature type="domain" description="UVR" evidence="5">
    <location>
        <begin position="397"/>
        <end position="432"/>
    </location>
</feature>
<feature type="coiled-coil region" evidence="4">
    <location>
        <begin position="162"/>
        <end position="189"/>
    </location>
</feature>
<dbReference type="Proteomes" id="UP000230543">
    <property type="component" value="Unassembled WGS sequence"/>
</dbReference>
<dbReference type="Gene3D" id="4.10.860.10">
    <property type="entry name" value="UVR domain"/>
    <property type="match status" value="1"/>
</dbReference>
<dbReference type="InterPro" id="IPR036876">
    <property type="entry name" value="UVR_dom_sf"/>
</dbReference>
<evidence type="ECO:0000259" key="5">
    <source>
        <dbReference type="PROSITE" id="PS50151"/>
    </source>
</evidence>
<evidence type="ECO:0000313" key="7">
    <source>
        <dbReference type="EMBL" id="PIT90217.1"/>
    </source>
</evidence>
<dbReference type="InterPro" id="IPR027417">
    <property type="entry name" value="P-loop_NTPase"/>
</dbReference>
<comment type="caution">
    <text evidence="7">The sequence shown here is derived from an EMBL/GenBank/DDBJ whole genome shotgun (WGS) entry which is preliminary data.</text>
</comment>
<dbReference type="PROSITE" id="PS51194">
    <property type="entry name" value="HELICASE_CTER"/>
    <property type="match status" value="1"/>
</dbReference>
<dbReference type="CDD" id="cd18790">
    <property type="entry name" value="SF2_C_UvrB"/>
    <property type="match status" value="1"/>
</dbReference>
<name>A0A2M6WBR9_9BACT</name>
<evidence type="ECO:0000256" key="2">
    <source>
        <dbReference type="ARBA" id="ARBA00026033"/>
    </source>
</evidence>
<dbReference type="InterPro" id="IPR001943">
    <property type="entry name" value="UVR_dom"/>
</dbReference>
<dbReference type="Pfam" id="PF02151">
    <property type="entry name" value="UVR"/>
    <property type="match status" value="1"/>
</dbReference>
<dbReference type="GO" id="GO:0005524">
    <property type="term" value="F:ATP binding"/>
    <property type="evidence" value="ECO:0007669"/>
    <property type="project" value="InterPro"/>
</dbReference>
<gene>
    <name evidence="7" type="ORF">COU22_03515</name>
</gene>
<comment type="similarity">
    <text evidence="1">Belongs to the UvrB family.</text>
</comment>
<feature type="coiled-coil region" evidence="4">
    <location>
        <begin position="3"/>
        <end position="35"/>
    </location>
</feature>
<dbReference type="GO" id="GO:0006289">
    <property type="term" value="P:nucleotide-excision repair"/>
    <property type="evidence" value="ECO:0007669"/>
    <property type="project" value="InterPro"/>
</dbReference>
<dbReference type="AlphaFoldDB" id="A0A2M6WBR9"/>
<feature type="non-terminal residue" evidence="7">
    <location>
        <position position="1"/>
    </location>
</feature>
<dbReference type="SUPFAM" id="SSF52540">
    <property type="entry name" value="P-loop containing nucleoside triphosphate hydrolases"/>
    <property type="match status" value="2"/>
</dbReference>
<dbReference type="InterPro" id="IPR004807">
    <property type="entry name" value="UvrB"/>
</dbReference>
<dbReference type="Gene3D" id="3.40.50.300">
    <property type="entry name" value="P-loop containing nucleotide triphosphate hydrolases"/>
    <property type="match status" value="2"/>
</dbReference>
<accession>A0A2M6WBR9</accession>
<dbReference type="Pfam" id="PF12344">
    <property type="entry name" value="UvrB"/>
    <property type="match status" value="1"/>
</dbReference>
<protein>
    <recommendedName>
        <fullName evidence="3">UvrABC system protein B</fullName>
    </recommendedName>
</protein>
<comment type="subunit">
    <text evidence="2">Forms a heterotetramer with UvrA during the search for lesions. Interacts with UvrC in an incision complex.</text>
</comment>
<sequence>KLKVAINKIREEMNVRVEELKRKKLLIEAQRLEQRTNYDLEMMETAGYCTGIENYSRYLTGRGPGQRPSVLLDYFPDDFLMFIDESHMTIPQISAMYNGDQARKQTLVDFGFRLPSALDNRPLKFSEFEDLVNKVIYVSATPSAYEYRLSGVKTEKVRLGNLTKELVDKKDLEEKIEDSQSAVAQQVIRPTGLLDPVVEIRKTKGQLDDLMVEIKERTGKKQRVLVTTLTKRLAEDLAEHLEGLKVKVQYLHSEINTLERLDILRDLRLGKVDVLVGINLLREGLDLPEVSLVVILDADKEGFLRSETSLIQVMGRAARHQEGKIIMYADTKTGSMKRAIAEVERRREIQEEYNQKHNITPQSIKKAVKEELRVKLKEEDKIKVLKDYRKIPQDELKRIIHDLENQMRLAADNLEFERAAEIRDQIKLMKKK</sequence>
<evidence type="ECO:0000256" key="3">
    <source>
        <dbReference type="ARBA" id="ARBA00029504"/>
    </source>
</evidence>
<dbReference type="PANTHER" id="PTHR24029:SF0">
    <property type="entry name" value="UVRABC SYSTEM PROTEIN B"/>
    <property type="match status" value="1"/>
</dbReference>
<dbReference type="PROSITE" id="PS50151">
    <property type="entry name" value="UVR"/>
    <property type="match status" value="1"/>
</dbReference>
<keyword evidence="4" id="KW-0175">Coiled coil</keyword>
<reference evidence="8" key="1">
    <citation type="submission" date="2017-09" db="EMBL/GenBank/DDBJ databases">
        <title>Depth-based differentiation of microbial function through sediment-hosted aquifers and enrichment of novel symbionts in the deep terrestrial subsurface.</title>
        <authorList>
            <person name="Probst A.J."/>
            <person name="Ladd B."/>
            <person name="Jarett J.K."/>
            <person name="Geller-Mcgrath D.E."/>
            <person name="Sieber C.M.K."/>
            <person name="Emerson J.B."/>
            <person name="Anantharaman K."/>
            <person name="Thomas B.C."/>
            <person name="Malmstrom R."/>
            <person name="Stieglmeier M."/>
            <person name="Klingl A."/>
            <person name="Woyke T."/>
            <person name="Ryan C.M."/>
            <person name="Banfield J.F."/>
        </authorList>
    </citation>
    <scope>NUCLEOTIDE SEQUENCE [LARGE SCALE GENOMIC DNA]</scope>
</reference>
<evidence type="ECO:0000259" key="6">
    <source>
        <dbReference type="PROSITE" id="PS51194"/>
    </source>
</evidence>
<dbReference type="SUPFAM" id="SSF46600">
    <property type="entry name" value="C-terminal UvrC-binding domain of UvrB"/>
    <property type="match status" value="1"/>
</dbReference>
<dbReference type="InterPro" id="IPR001650">
    <property type="entry name" value="Helicase_C-like"/>
</dbReference>
<feature type="domain" description="Helicase C-terminal" evidence="6">
    <location>
        <begin position="206"/>
        <end position="372"/>
    </location>
</feature>
<feature type="coiled-coil region" evidence="4">
    <location>
        <begin position="393"/>
        <end position="420"/>
    </location>
</feature>
<dbReference type="GO" id="GO:0009380">
    <property type="term" value="C:excinuclease repair complex"/>
    <property type="evidence" value="ECO:0007669"/>
    <property type="project" value="InterPro"/>
</dbReference>
<dbReference type="GO" id="GO:0003677">
    <property type="term" value="F:DNA binding"/>
    <property type="evidence" value="ECO:0007669"/>
    <property type="project" value="InterPro"/>
</dbReference>
<dbReference type="SMART" id="SM00490">
    <property type="entry name" value="HELICc"/>
    <property type="match status" value="1"/>
</dbReference>